<protein>
    <submittedName>
        <fullName evidence="3">Uncharacterized protein</fullName>
    </submittedName>
</protein>
<feature type="region of interest" description="Disordered" evidence="1">
    <location>
        <begin position="1"/>
        <end position="67"/>
    </location>
</feature>
<evidence type="ECO:0000313" key="2">
    <source>
        <dbReference type="Proteomes" id="UP000887565"/>
    </source>
</evidence>
<feature type="region of interest" description="Disordered" evidence="1">
    <location>
        <begin position="136"/>
        <end position="157"/>
    </location>
</feature>
<sequence>MLEETIDREKENVNKNGGIKNKGKSVERHPTNKEHTNKSDKKEKITARKKEKIDRQNKFTSTTWSHDHEGVPVDEATACLILLGESTESPRLLDHLCHRVNSTTESFPPSDDFRHGVISAIWPSRTIGAPPRWTIRAPPSWTVQPSAGETSYPHTRRSHLQVRRSGLRVRRGHPQATRCDPLVRRRRLQVDARLRVKRSHLQFWTMEPVENSSKEGSEKIGSFYTIKHGILLKNFNYYINYTSRSLENVTLPMTNIQDVDEIELKLHRYQHLAL</sequence>
<proteinExistence type="predicted"/>
<dbReference type="WBParaSite" id="nRc.2.0.1.t05804-RA">
    <property type="protein sequence ID" value="nRc.2.0.1.t05804-RA"/>
    <property type="gene ID" value="nRc.2.0.1.g05804"/>
</dbReference>
<name>A0A915HV77_ROMCU</name>
<evidence type="ECO:0000256" key="1">
    <source>
        <dbReference type="SAM" id="MobiDB-lite"/>
    </source>
</evidence>
<accession>A0A915HV77</accession>
<feature type="compositionally biased region" description="Basic and acidic residues" evidence="1">
    <location>
        <begin position="24"/>
        <end position="57"/>
    </location>
</feature>
<reference evidence="3" key="1">
    <citation type="submission" date="2022-11" db="UniProtKB">
        <authorList>
            <consortium name="WormBaseParasite"/>
        </authorList>
    </citation>
    <scope>IDENTIFICATION</scope>
</reference>
<organism evidence="2 3">
    <name type="scientific">Romanomermis culicivorax</name>
    <name type="common">Nematode worm</name>
    <dbReference type="NCBI Taxonomy" id="13658"/>
    <lineage>
        <taxon>Eukaryota</taxon>
        <taxon>Metazoa</taxon>
        <taxon>Ecdysozoa</taxon>
        <taxon>Nematoda</taxon>
        <taxon>Enoplea</taxon>
        <taxon>Dorylaimia</taxon>
        <taxon>Mermithida</taxon>
        <taxon>Mermithoidea</taxon>
        <taxon>Mermithidae</taxon>
        <taxon>Romanomermis</taxon>
    </lineage>
</organism>
<keyword evidence="2" id="KW-1185">Reference proteome</keyword>
<evidence type="ECO:0000313" key="3">
    <source>
        <dbReference type="WBParaSite" id="nRc.2.0.1.t05804-RA"/>
    </source>
</evidence>
<feature type="compositionally biased region" description="Basic and acidic residues" evidence="1">
    <location>
        <begin position="1"/>
        <end position="13"/>
    </location>
</feature>
<feature type="compositionally biased region" description="Polar residues" evidence="1">
    <location>
        <begin position="141"/>
        <end position="153"/>
    </location>
</feature>
<dbReference type="Proteomes" id="UP000887565">
    <property type="component" value="Unplaced"/>
</dbReference>
<dbReference type="AlphaFoldDB" id="A0A915HV77"/>